<proteinExistence type="predicted"/>
<sequence length="92" mass="10384">MKKSAPPSCRLMFFAFPGYLEMTSSLFLCPPADFPPQFLAYPYNHSLLKEVIVSQLSCLWIAIRGTVLVDSQEDCMGPDTEALILVLYRRPP</sequence>
<dbReference type="WBParaSite" id="Hba_12426">
    <property type="protein sequence ID" value="Hba_12426"/>
    <property type="gene ID" value="Hba_12426"/>
</dbReference>
<dbReference type="AlphaFoldDB" id="A0A1I7X4F6"/>
<organism evidence="1 2">
    <name type="scientific">Heterorhabditis bacteriophora</name>
    <name type="common">Entomopathogenic nematode worm</name>
    <dbReference type="NCBI Taxonomy" id="37862"/>
    <lineage>
        <taxon>Eukaryota</taxon>
        <taxon>Metazoa</taxon>
        <taxon>Ecdysozoa</taxon>
        <taxon>Nematoda</taxon>
        <taxon>Chromadorea</taxon>
        <taxon>Rhabditida</taxon>
        <taxon>Rhabditina</taxon>
        <taxon>Rhabditomorpha</taxon>
        <taxon>Strongyloidea</taxon>
        <taxon>Heterorhabditidae</taxon>
        <taxon>Heterorhabditis</taxon>
    </lineage>
</organism>
<evidence type="ECO:0000313" key="1">
    <source>
        <dbReference type="Proteomes" id="UP000095283"/>
    </source>
</evidence>
<reference evidence="2" key="1">
    <citation type="submission" date="2016-11" db="UniProtKB">
        <authorList>
            <consortium name="WormBaseParasite"/>
        </authorList>
    </citation>
    <scope>IDENTIFICATION</scope>
</reference>
<dbReference type="Proteomes" id="UP000095283">
    <property type="component" value="Unplaced"/>
</dbReference>
<evidence type="ECO:0000313" key="2">
    <source>
        <dbReference type="WBParaSite" id="Hba_12426"/>
    </source>
</evidence>
<keyword evidence="1" id="KW-1185">Reference proteome</keyword>
<name>A0A1I7X4F6_HETBA</name>
<accession>A0A1I7X4F6</accession>
<protein>
    <submittedName>
        <fullName evidence="2">Secreted protein</fullName>
    </submittedName>
</protein>